<dbReference type="Pfam" id="PF16198">
    <property type="entry name" value="TruB_C_2"/>
    <property type="match status" value="1"/>
</dbReference>
<dbReference type="InterPro" id="IPR002501">
    <property type="entry name" value="PsdUridine_synth_N"/>
</dbReference>
<comment type="similarity">
    <text evidence="2 5">Belongs to the pseudouridine synthase TruB family. Type 1 subfamily.</text>
</comment>
<dbReference type="InterPro" id="IPR014780">
    <property type="entry name" value="tRNA_psdUridine_synth_TruB"/>
</dbReference>
<dbReference type="GO" id="GO:0031119">
    <property type="term" value="P:tRNA pseudouridine synthesis"/>
    <property type="evidence" value="ECO:0007669"/>
    <property type="project" value="UniProtKB-UniRule"/>
</dbReference>
<dbReference type="GO" id="GO:1990481">
    <property type="term" value="P:mRNA pseudouridine synthesis"/>
    <property type="evidence" value="ECO:0007669"/>
    <property type="project" value="TreeGrafter"/>
</dbReference>
<evidence type="ECO:0000256" key="5">
    <source>
        <dbReference type="HAMAP-Rule" id="MF_01080"/>
    </source>
</evidence>
<dbReference type="GO" id="GO:0003723">
    <property type="term" value="F:RNA binding"/>
    <property type="evidence" value="ECO:0007669"/>
    <property type="project" value="InterPro"/>
</dbReference>
<evidence type="ECO:0000313" key="8">
    <source>
        <dbReference type="EMBL" id="OGH58799.1"/>
    </source>
</evidence>
<dbReference type="SUPFAM" id="SSF55120">
    <property type="entry name" value="Pseudouridine synthase"/>
    <property type="match status" value="1"/>
</dbReference>
<dbReference type="EC" id="5.4.99.25" evidence="5"/>
<evidence type="ECO:0000256" key="3">
    <source>
        <dbReference type="ARBA" id="ARBA00022694"/>
    </source>
</evidence>
<evidence type="ECO:0000259" key="7">
    <source>
        <dbReference type="Pfam" id="PF16198"/>
    </source>
</evidence>
<dbReference type="GO" id="GO:0160148">
    <property type="term" value="F:tRNA pseudouridine(55) synthase activity"/>
    <property type="evidence" value="ECO:0007669"/>
    <property type="project" value="UniProtKB-EC"/>
</dbReference>
<gene>
    <name evidence="5" type="primary">truB</name>
    <name evidence="8" type="ORF">A2725_03555</name>
</gene>
<evidence type="ECO:0000313" key="9">
    <source>
        <dbReference type="Proteomes" id="UP000177067"/>
    </source>
</evidence>
<evidence type="ECO:0000256" key="1">
    <source>
        <dbReference type="ARBA" id="ARBA00000385"/>
    </source>
</evidence>
<accession>A0A1F6LHK0</accession>
<dbReference type="EMBL" id="MFPS01000008">
    <property type="protein sequence ID" value="OGH58799.1"/>
    <property type="molecule type" value="Genomic_DNA"/>
</dbReference>
<comment type="caution">
    <text evidence="8">The sequence shown here is derived from an EMBL/GenBank/DDBJ whole genome shotgun (WGS) entry which is preliminary data.</text>
</comment>
<organism evidence="8 9">
    <name type="scientific">Candidatus Magasanikbacteria bacterium RIFCSPHIGHO2_01_FULL_33_34</name>
    <dbReference type="NCBI Taxonomy" id="1798671"/>
    <lineage>
        <taxon>Bacteria</taxon>
        <taxon>Candidatus Magasanikiibacteriota</taxon>
    </lineage>
</organism>
<dbReference type="Pfam" id="PF01509">
    <property type="entry name" value="TruB_N"/>
    <property type="match status" value="1"/>
</dbReference>
<dbReference type="Proteomes" id="UP000177067">
    <property type="component" value="Unassembled WGS sequence"/>
</dbReference>
<proteinExistence type="inferred from homology"/>
<dbReference type="CDD" id="cd02573">
    <property type="entry name" value="PseudoU_synth_EcTruB"/>
    <property type="match status" value="1"/>
</dbReference>
<dbReference type="NCBIfam" id="TIGR00431">
    <property type="entry name" value="TruB"/>
    <property type="match status" value="1"/>
</dbReference>
<dbReference type="Gene3D" id="3.30.2350.10">
    <property type="entry name" value="Pseudouridine synthase"/>
    <property type="match status" value="1"/>
</dbReference>
<name>A0A1F6LHK0_9BACT</name>
<reference evidence="8 9" key="1">
    <citation type="journal article" date="2016" name="Nat. Commun.">
        <title>Thousands of microbial genomes shed light on interconnected biogeochemical processes in an aquifer system.</title>
        <authorList>
            <person name="Anantharaman K."/>
            <person name="Brown C.T."/>
            <person name="Hug L.A."/>
            <person name="Sharon I."/>
            <person name="Castelle C.J."/>
            <person name="Probst A.J."/>
            <person name="Thomas B.C."/>
            <person name="Singh A."/>
            <person name="Wilkins M.J."/>
            <person name="Karaoz U."/>
            <person name="Brodie E.L."/>
            <person name="Williams K.H."/>
            <person name="Hubbard S.S."/>
            <person name="Banfield J.F."/>
        </authorList>
    </citation>
    <scope>NUCLEOTIDE SEQUENCE [LARGE SCALE GENOMIC DNA]</scope>
</reference>
<comment type="function">
    <text evidence="5">Responsible for synthesis of pseudouridine from uracil-55 in the psi GC loop of transfer RNAs.</text>
</comment>
<dbReference type="InterPro" id="IPR020103">
    <property type="entry name" value="PsdUridine_synth_cat_dom_sf"/>
</dbReference>
<dbReference type="PANTHER" id="PTHR13767:SF2">
    <property type="entry name" value="PSEUDOURIDYLATE SYNTHASE TRUB1"/>
    <property type="match status" value="1"/>
</dbReference>
<evidence type="ECO:0000256" key="4">
    <source>
        <dbReference type="ARBA" id="ARBA00023235"/>
    </source>
</evidence>
<keyword evidence="4 5" id="KW-0413">Isomerase</keyword>
<keyword evidence="3 5" id="KW-0819">tRNA processing</keyword>
<dbReference type="InterPro" id="IPR032819">
    <property type="entry name" value="TruB_C"/>
</dbReference>
<dbReference type="PANTHER" id="PTHR13767">
    <property type="entry name" value="TRNA-PSEUDOURIDINE SYNTHASE"/>
    <property type="match status" value="1"/>
</dbReference>
<dbReference type="AlphaFoldDB" id="A0A1F6LHK0"/>
<comment type="catalytic activity">
    <reaction evidence="1 5">
        <text>uridine(55) in tRNA = pseudouridine(55) in tRNA</text>
        <dbReference type="Rhea" id="RHEA:42532"/>
        <dbReference type="Rhea" id="RHEA-COMP:10101"/>
        <dbReference type="Rhea" id="RHEA-COMP:10102"/>
        <dbReference type="ChEBI" id="CHEBI:65314"/>
        <dbReference type="ChEBI" id="CHEBI:65315"/>
        <dbReference type="EC" id="5.4.99.25"/>
    </reaction>
</comment>
<evidence type="ECO:0000256" key="2">
    <source>
        <dbReference type="ARBA" id="ARBA00005642"/>
    </source>
</evidence>
<feature type="active site" description="Nucleophile" evidence="5">
    <location>
        <position position="37"/>
    </location>
</feature>
<sequence>MPFILINKPKDWTSHDVVGYLRGILKIKKIGHAGTLDPFATGLLIVGVERDATKQLDTFKNLPKTYIAKIKLGAITNTYDSTGIITEKSSKKPKIKEIKEILKQFIGPQEQIPPMHSAKKVAGKRLYKLARKGIEIERKPNKIEIYNIKLLKYNYPHLTIEINCSTGTYIRSLANDIGQTLGIGAYCDELQRTKIGEYTIEKSIDPKKIDKNNYKDSASSKSIIYTRGNFSS</sequence>
<evidence type="ECO:0000259" key="6">
    <source>
        <dbReference type="Pfam" id="PF01509"/>
    </source>
</evidence>
<dbReference type="HAMAP" id="MF_01080">
    <property type="entry name" value="TruB_bact"/>
    <property type="match status" value="1"/>
</dbReference>
<feature type="domain" description="tRNA pseudouridylate synthase B C-terminal" evidence="7">
    <location>
        <begin position="171"/>
        <end position="211"/>
    </location>
</feature>
<protein>
    <recommendedName>
        <fullName evidence="5">tRNA pseudouridine synthase B</fullName>
        <ecNumber evidence="5">5.4.99.25</ecNumber>
    </recommendedName>
    <alternativeName>
        <fullName evidence="5">tRNA pseudouridine(55) synthase</fullName>
        <shortName evidence="5">Psi55 synthase</shortName>
    </alternativeName>
    <alternativeName>
        <fullName evidence="5">tRNA pseudouridylate synthase</fullName>
    </alternativeName>
    <alternativeName>
        <fullName evidence="5">tRNA-uridine isomerase</fullName>
    </alternativeName>
</protein>
<feature type="domain" description="Pseudouridine synthase II N-terminal" evidence="6">
    <location>
        <begin position="22"/>
        <end position="170"/>
    </location>
</feature>